<name>A0A5C0SHV2_9EURY</name>
<dbReference type="AlphaFoldDB" id="A0A5C0SHV2"/>
<reference evidence="1 2" key="1">
    <citation type="submission" date="2019-07" db="EMBL/GenBank/DDBJ databases">
        <title>Complete genome of Thermococcus acidophilus.</title>
        <authorList>
            <person name="Li X."/>
        </authorList>
    </citation>
    <scope>NUCLEOTIDE SEQUENCE [LARGE SCALE GENOMIC DNA]</scope>
    <source>
        <strain evidence="1 2">SY113</strain>
    </source>
</reference>
<organism evidence="1 2">
    <name type="scientific">Thermococcus aciditolerans</name>
    <dbReference type="NCBI Taxonomy" id="2598455"/>
    <lineage>
        <taxon>Archaea</taxon>
        <taxon>Methanobacteriati</taxon>
        <taxon>Methanobacteriota</taxon>
        <taxon>Thermococci</taxon>
        <taxon>Thermococcales</taxon>
        <taxon>Thermococcaceae</taxon>
        <taxon>Thermococcus</taxon>
    </lineage>
</organism>
<accession>A0A5C0SHV2</accession>
<dbReference type="Proteomes" id="UP000322631">
    <property type="component" value="Chromosome"/>
</dbReference>
<proteinExistence type="predicted"/>
<gene>
    <name evidence="1" type="ORF">FPV09_02410</name>
</gene>
<dbReference type="EMBL" id="CP041932">
    <property type="protein sequence ID" value="QEK14155.1"/>
    <property type="molecule type" value="Genomic_DNA"/>
</dbReference>
<dbReference type="KEGG" id="them:FPV09_02410"/>
<keyword evidence="2" id="KW-1185">Reference proteome</keyword>
<protein>
    <submittedName>
        <fullName evidence="1">Uncharacterized protein</fullName>
    </submittedName>
</protein>
<evidence type="ECO:0000313" key="2">
    <source>
        <dbReference type="Proteomes" id="UP000322631"/>
    </source>
</evidence>
<sequence length="94" mass="10559">MCRFMRATAIIEYPRNAPTVNARPTLRTFLSSVRAIIERRNTIMRNMEGLRALRIPRAIIENVTPVNSVTWLRESSGISAVVIRIASETGMATT</sequence>
<evidence type="ECO:0000313" key="1">
    <source>
        <dbReference type="EMBL" id="QEK14155.1"/>
    </source>
</evidence>